<dbReference type="Gene3D" id="6.10.140.1200">
    <property type="match status" value="1"/>
</dbReference>
<dbReference type="PANTHER" id="PTHR12856">
    <property type="entry name" value="TRANSCRIPTION INITIATION FACTOR IIH-RELATED"/>
    <property type="match status" value="1"/>
</dbReference>
<dbReference type="OrthoDB" id="360521at2759"/>
<organism evidence="2 3">
    <name type="scientific">Thelohanellus kitauei</name>
    <name type="common">Myxosporean</name>
    <dbReference type="NCBI Taxonomy" id="669202"/>
    <lineage>
        <taxon>Eukaryota</taxon>
        <taxon>Metazoa</taxon>
        <taxon>Cnidaria</taxon>
        <taxon>Myxozoa</taxon>
        <taxon>Myxosporea</taxon>
        <taxon>Bivalvulida</taxon>
        <taxon>Platysporina</taxon>
        <taxon>Myxobolidae</taxon>
        <taxon>Thelohanellus</taxon>
    </lineage>
</organism>
<keyword evidence="3" id="KW-1185">Reference proteome</keyword>
<name>A0A0C2NGX8_THEKT</name>
<dbReference type="GO" id="GO:0000439">
    <property type="term" value="C:transcription factor TFIIH core complex"/>
    <property type="evidence" value="ECO:0007669"/>
    <property type="project" value="InterPro"/>
</dbReference>
<dbReference type="AlphaFoldDB" id="A0A0C2NGX8"/>
<gene>
    <name evidence="1" type="ORF">RF11_07509</name>
    <name evidence="2" type="ORF">RF11_13119</name>
</gene>
<dbReference type="Proteomes" id="UP000031668">
    <property type="component" value="Unassembled WGS sequence"/>
</dbReference>
<comment type="caution">
    <text evidence="2">The sequence shown here is derived from an EMBL/GenBank/DDBJ whole genome shotgun (WGS) entry which is preliminary data.</text>
</comment>
<dbReference type="InterPro" id="IPR027079">
    <property type="entry name" value="Tfb1/GTF2H1"/>
</dbReference>
<dbReference type="InterPro" id="IPR035925">
    <property type="entry name" value="BSD_dom_sf"/>
</dbReference>
<dbReference type="GO" id="GO:0006289">
    <property type="term" value="P:nucleotide-excision repair"/>
    <property type="evidence" value="ECO:0007669"/>
    <property type="project" value="InterPro"/>
</dbReference>
<evidence type="ECO:0000313" key="3">
    <source>
        <dbReference type="Proteomes" id="UP000031668"/>
    </source>
</evidence>
<accession>A0A0C2NGX8</accession>
<dbReference type="GO" id="GO:0006351">
    <property type="term" value="P:DNA-templated transcription"/>
    <property type="evidence" value="ECO:0007669"/>
    <property type="project" value="InterPro"/>
</dbReference>
<evidence type="ECO:0000313" key="1">
    <source>
        <dbReference type="EMBL" id="KII61587.1"/>
    </source>
</evidence>
<dbReference type="SUPFAM" id="SSF140383">
    <property type="entry name" value="BSD domain-like"/>
    <property type="match status" value="1"/>
</dbReference>
<dbReference type="EMBL" id="JWZT01000920">
    <property type="protein sequence ID" value="KII73252.1"/>
    <property type="molecule type" value="Genomic_DNA"/>
</dbReference>
<sequence>MAVSKSTSSAFSISQKNELLSNDPKLFNLYRELVMSGCISSNEFWSSPIILKNKMPVSQITAEQSKVPIPNAFWSSLVPVSIGCNEINLKLTTESVDAIFLAYPLGMFGFVS</sequence>
<proteinExistence type="predicted"/>
<evidence type="ECO:0000313" key="2">
    <source>
        <dbReference type="EMBL" id="KII73252.1"/>
    </source>
</evidence>
<dbReference type="EMBL" id="JWZT01005319">
    <property type="protein sequence ID" value="KII61587.1"/>
    <property type="molecule type" value="Genomic_DNA"/>
</dbReference>
<protein>
    <submittedName>
        <fullName evidence="2">General transcription factor IIH subunit 1</fullName>
    </submittedName>
</protein>
<reference evidence="2 3" key="1">
    <citation type="journal article" date="2014" name="Genome Biol. Evol.">
        <title>The genome of the myxosporean Thelohanellus kitauei shows adaptations to nutrient acquisition within its fish host.</title>
        <authorList>
            <person name="Yang Y."/>
            <person name="Xiong J."/>
            <person name="Zhou Z."/>
            <person name="Huo F."/>
            <person name="Miao W."/>
            <person name="Ran C."/>
            <person name="Liu Y."/>
            <person name="Zhang J."/>
            <person name="Feng J."/>
            <person name="Wang M."/>
            <person name="Wang M."/>
            <person name="Wang L."/>
            <person name="Yao B."/>
        </authorList>
    </citation>
    <scope>NUCLEOTIDE SEQUENCE [LARGE SCALE GENOMIC DNA]</scope>
    <source>
        <strain evidence="2">Wuqing</strain>
    </source>
</reference>